<dbReference type="AlphaFoldDB" id="A0A7S0G5I0"/>
<dbReference type="SUPFAM" id="SSF57938">
    <property type="entry name" value="DnaJ/Hsp40 cysteine-rich domain"/>
    <property type="match status" value="1"/>
</dbReference>
<proteinExistence type="predicted"/>
<dbReference type="InterPro" id="IPR036410">
    <property type="entry name" value="HSP_DnaJ_Cys-rich_dom_sf"/>
</dbReference>
<accession>A0A7S0G5I0</accession>
<protein>
    <submittedName>
        <fullName evidence="1">Uncharacterized protein</fullName>
    </submittedName>
</protein>
<organism evidence="1">
    <name type="scientific">Rhodosorus marinus</name>
    <dbReference type="NCBI Taxonomy" id="101924"/>
    <lineage>
        <taxon>Eukaryota</taxon>
        <taxon>Rhodophyta</taxon>
        <taxon>Stylonematophyceae</taxon>
        <taxon>Stylonematales</taxon>
        <taxon>Stylonemataceae</taxon>
        <taxon>Rhodosorus</taxon>
    </lineage>
</organism>
<dbReference type="EMBL" id="HBEK01017442">
    <property type="protein sequence ID" value="CAD8399526.1"/>
    <property type="molecule type" value="Transcribed_RNA"/>
</dbReference>
<evidence type="ECO:0000313" key="1">
    <source>
        <dbReference type="EMBL" id="CAD8399526.1"/>
    </source>
</evidence>
<name>A0A7S0G5I0_9RHOD</name>
<gene>
    <name evidence="1" type="ORF">RMAR0315_LOCUS9518</name>
</gene>
<sequence>MEGVELGFVNGLSGVSEKKRLRSRVSVSTESSRRGLELSWNYQEKRNDKPLICEDCGGSGISECRFCLGSGYMRLGDTFLCSTTTCACGACKGHGDVQCKKCCGRGMRAAWL</sequence>
<reference evidence="1" key="1">
    <citation type="submission" date="2021-01" db="EMBL/GenBank/DDBJ databases">
        <authorList>
            <person name="Corre E."/>
            <person name="Pelletier E."/>
            <person name="Niang G."/>
            <person name="Scheremetjew M."/>
            <person name="Finn R."/>
            <person name="Kale V."/>
            <person name="Holt S."/>
            <person name="Cochrane G."/>
            <person name="Meng A."/>
            <person name="Brown T."/>
            <person name="Cohen L."/>
        </authorList>
    </citation>
    <scope>NUCLEOTIDE SEQUENCE</scope>
    <source>
        <strain evidence="1">UTEX LB 2760</strain>
    </source>
</reference>